<feature type="domain" description="UPF0033" evidence="1">
    <location>
        <begin position="5"/>
        <end position="63"/>
    </location>
</feature>
<sequence length="72" mass="8624">MLEQDLRGFKCPQQFIQFKLALREAVDTAQTIKFTFLAQQSTRDIERFLQKNHYPYKLEQQHGLLIVELNRV</sequence>
<dbReference type="InterPro" id="IPR036868">
    <property type="entry name" value="TusA-like_sf"/>
</dbReference>
<dbReference type="Proteomes" id="UP000886188">
    <property type="component" value="Unassembled WGS sequence"/>
</dbReference>
<proteinExistence type="predicted"/>
<dbReference type="RefSeq" id="WP_304184681.1">
    <property type="nucleotide sequence ID" value="NZ_DRGM01000187.1"/>
</dbReference>
<dbReference type="Pfam" id="PF01206">
    <property type="entry name" value="TusA"/>
    <property type="match status" value="1"/>
</dbReference>
<dbReference type="AlphaFoldDB" id="A0A7V1D246"/>
<comment type="caution">
    <text evidence="2">The sequence shown here is derived from an EMBL/GenBank/DDBJ whole genome shotgun (WGS) entry which is preliminary data.</text>
</comment>
<dbReference type="EMBL" id="DRGM01000187">
    <property type="protein sequence ID" value="HEA18469.1"/>
    <property type="molecule type" value="Genomic_DNA"/>
</dbReference>
<protein>
    <recommendedName>
        <fullName evidence="1">UPF0033 domain-containing protein</fullName>
    </recommendedName>
</protein>
<dbReference type="InterPro" id="IPR001455">
    <property type="entry name" value="TusA-like"/>
</dbReference>
<accession>A0A7V1D246</accession>
<name>A0A7V1D246_9GAMM</name>
<reference evidence="2" key="1">
    <citation type="journal article" date="2020" name="mSystems">
        <title>Genome- and Community-Level Interaction Insights into Carbon Utilization and Element Cycling Functions of Hydrothermarchaeota in Hydrothermal Sediment.</title>
        <authorList>
            <person name="Zhou Z."/>
            <person name="Liu Y."/>
            <person name="Xu W."/>
            <person name="Pan J."/>
            <person name="Luo Z.H."/>
            <person name="Li M."/>
        </authorList>
    </citation>
    <scope>NUCLEOTIDE SEQUENCE [LARGE SCALE GENOMIC DNA]</scope>
    <source>
        <strain evidence="2">HyVt-346</strain>
    </source>
</reference>
<evidence type="ECO:0000313" key="2">
    <source>
        <dbReference type="EMBL" id="HEA18469.1"/>
    </source>
</evidence>
<dbReference type="SUPFAM" id="SSF64307">
    <property type="entry name" value="SirA-like"/>
    <property type="match status" value="1"/>
</dbReference>
<gene>
    <name evidence="2" type="ORF">ENH88_18900</name>
</gene>
<evidence type="ECO:0000259" key="1">
    <source>
        <dbReference type="Pfam" id="PF01206"/>
    </source>
</evidence>
<organism evidence="2">
    <name type="scientific">Pseudoalteromonas prydzensis</name>
    <dbReference type="NCBI Taxonomy" id="182141"/>
    <lineage>
        <taxon>Bacteria</taxon>
        <taxon>Pseudomonadati</taxon>
        <taxon>Pseudomonadota</taxon>
        <taxon>Gammaproteobacteria</taxon>
        <taxon>Alteromonadales</taxon>
        <taxon>Pseudoalteromonadaceae</taxon>
        <taxon>Pseudoalteromonas</taxon>
    </lineage>
</organism>
<dbReference type="Gene3D" id="3.30.110.40">
    <property type="entry name" value="TusA-like domain"/>
    <property type="match status" value="1"/>
</dbReference>